<dbReference type="Proteomes" id="UP000221020">
    <property type="component" value="Unassembled WGS sequence"/>
</dbReference>
<feature type="transmembrane region" description="Helical" evidence="1">
    <location>
        <begin position="81"/>
        <end position="101"/>
    </location>
</feature>
<feature type="transmembrane region" description="Helical" evidence="1">
    <location>
        <begin position="12"/>
        <end position="30"/>
    </location>
</feature>
<evidence type="ECO:0000313" key="2">
    <source>
        <dbReference type="EMBL" id="PED83820.1"/>
    </source>
</evidence>
<dbReference type="EMBL" id="NVOR01000012">
    <property type="protein sequence ID" value="PED83820.1"/>
    <property type="molecule type" value="Genomic_DNA"/>
</dbReference>
<proteinExistence type="predicted"/>
<name>A0AA91VEQ1_9BACI</name>
<dbReference type="AlphaFoldDB" id="A0AA91VEQ1"/>
<feature type="transmembrane region" description="Helical" evidence="1">
    <location>
        <begin position="148"/>
        <end position="168"/>
    </location>
</feature>
<keyword evidence="1" id="KW-1133">Transmembrane helix</keyword>
<dbReference type="RefSeq" id="WP_097896865.1">
    <property type="nucleotide sequence ID" value="NZ_NVOR01000012.1"/>
</dbReference>
<comment type="caution">
    <text evidence="2">The sequence shown here is derived from an EMBL/GenBank/DDBJ whole genome shotgun (WGS) entry which is preliminary data.</text>
</comment>
<reference evidence="2 3" key="1">
    <citation type="submission" date="2017-09" db="EMBL/GenBank/DDBJ databases">
        <title>Large-scale bioinformatics analysis of Bacillus genomes uncovers conserved roles of natural products in bacterial physiology.</title>
        <authorList>
            <consortium name="Agbiome Team Llc"/>
            <person name="Bleich R.M."/>
            <person name="Grubbs K.J."/>
            <person name="Santa Maria K.C."/>
            <person name="Allen S.E."/>
            <person name="Farag S."/>
            <person name="Shank E.A."/>
            <person name="Bowers A."/>
        </authorList>
    </citation>
    <scope>NUCLEOTIDE SEQUENCE [LARGE SCALE GENOMIC DNA]</scope>
    <source>
        <strain evidence="2 3">AFS092012</strain>
    </source>
</reference>
<sequence>MVQQLVLKDCILQRKISILYLLYPGLLLLINFKNESLITICCLTIPLVGTMFSSSQEEKNNSEKVLNSLPFKRKEIVMAKYIFSSLLILIGIILGSMIGSIQLRYGISHMDVFIVWCTVLGGITGAVVYVSLALPLVFSIGHSKAKNIAPFIGGFLAFLSGSIVKNLWTNQANEWAFNFTVNIIFVAVLVLFYIVSMWLSISLYKERDL</sequence>
<feature type="transmembrane region" description="Helical" evidence="1">
    <location>
        <begin position="180"/>
        <end position="204"/>
    </location>
</feature>
<accession>A0AA91VEQ1</accession>
<keyword evidence="1" id="KW-0472">Membrane</keyword>
<evidence type="ECO:0000256" key="1">
    <source>
        <dbReference type="SAM" id="Phobius"/>
    </source>
</evidence>
<organism evidence="2 3">
    <name type="scientific">Bacillus pseudomycoides</name>
    <dbReference type="NCBI Taxonomy" id="64104"/>
    <lineage>
        <taxon>Bacteria</taxon>
        <taxon>Bacillati</taxon>
        <taxon>Bacillota</taxon>
        <taxon>Bacilli</taxon>
        <taxon>Bacillales</taxon>
        <taxon>Bacillaceae</taxon>
        <taxon>Bacillus</taxon>
        <taxon>Bacillus cereus group</taxon>
    </lineage>
</organism>
<evidence type="ECO:0000313" key="3">
    <source>
        <dbReference type="Proteomes" id="UP000221020"/>
    </source>
</evidence>
<dbReference type="PANTHER" id="PTHR41309:SF2">
    <property type="entry name" value="MEMBRANE PROTEIN"/>
    <property type="match status" value="1"/>
</dbReference>
<keyword evidence="1" id="KW-0812">Transmembrane</keyword>
<protein>
    <submittedName>
        <fullName evidence="2">ABC transporter permease</fullName>
    </submittedName>
</protein>
<gene>
    <name evidence="2" type="ORF">CON65_04450</name>
</gene>
<feature type="transmembrane region" description="Helical" evidence="1">
    <location>
        <begin position="113"/>
        <end position="136"/>
    </location>
</feature>
<dbReference type="Pfam" id="PF13346">
    <property type="entry name" value="ABC2_membrane_5"/>
    <property type="match status" value="1"/>
</dbReference>
<dbReference type="PANTHER" id="PTHR41309">
    <property type="entry name" value="MEMBRANE PROTEIN-RELATED"/>
    <property type="match status" value="1"/>
</dbReference>
<dbReference type="InterPro" id="IPR025699">
    <property type="entry name" value="ABC2_memb-like"/>
</dbReference>